<gene>
    <name evidence="2" type="ORF">GSD1FS_0914</name>
</gene>
<keyword evidence="3" id="KW-1185">Reference proteome</keyword>
<proteinExistence type="predicted"/>
<name>A0A7K1J4S1_9BIFI</name>
<dbReference type="InterPro" id="IPR025272">
    <property type="entry name" value="SocA_Panacea"/>
</dbReference>
<accession>A0A7K1J4S1</accession>
<organism evidence="2 3">
    <name type="scientific">Bifidobacterium canis</name>
    <dbReference type="NCBI Taxonomy" id="2610880"/>
    <lineage>
        <taxon>Bacteria</taxon>
        <taxon>Bacillati</taxon>
        <taxon>Actinomycetota</taxon>
        <taxon>Actinomycetes</taxon>
        <taxon>Bifidobacteriales</taxon>
        <taxon>Bifidobacteriaceae</taxon>
        <taxon>Bifidobacterium</taxon>
    </lineage>
</organism>
<sequence length="170" mass="19766">MRSLDVANYLIANWSDQLDLTNLKLNKLVYYAQVIALRKYGEPLFEDPIQAWEYGPVEPAVYREFKQYGSRSVPAPHGKVIEDARLSAVADELRQTYGKLMTFDLVRLSHREGGAWEKTYEEGKNNVITPQMIRDSVDFTAEVPWKHTFTWGVQEVDRRWPNALRMLENS</sequence>
<feature type="domain" description="Antitoxin SocA-like Panacea" evidence="1">
    <location>
        <begin position="25"/>
        <end position="117"/>
    </location>
</feature>
<dbReference type="AlphaFoldDB" id="A0A7K1J4S1"/>
<dbReference type="Proteomes" id="UP000487882">
    <property type="component" value="Unassembled WGS sequence"/>
</dbReference>
<evidence type="ECO:0000259" key="1">
    <source>
        <dbReference type="Pfam" id="PF13274"/>
    </source>
</evidence>
<dbReference type="RefSeq" id="WP_155588547.1">
    <property type="nucleotide sequence ID" value="NZ_WNLP01000003.1"/>
</dbReference>
<dbReference type="Pfam" id="PF13274">
    <property type="entry name" value="SocA_Panacea"/>
    <property type="match status" value="1"/>
</dbReference>
<protein>
    <recommendedName>
        <fullName evidence="1">Antitoxin SocA-like Panacea domain-containing protein</fullName>
    </recommendedName>
</protein>
<evidence type="ECO:0000313" key="3">
    <source>
        <dbReference type="Proteomes" id="UP000487882"/>
    </source>
</evidence>
<dbReference type="EMBL" id="WNLP01000003">
    <property type="protein sequence ID" value="MUH59582.1"/>
    <property type="molecule type" value="Genomic_DNA"/>
</dbReference>
<comment type="caution">
    <text evidence="2">The sequence shown here is derived from an EMBL/GenBank/DDBJ whole genome shotgun (WGS) entry which is preliminary data.</text>
</comment>
<evidence type="ECO:0000313" key="2">
    <source>
        <dbReference type="EMBL" id="MUH59582.1"/>
    </source>
</evidence>
<reference evidence="2 3" key="1">
    <citation type="submission" date="2019-09" db="EMBL/GenBank/DDBJ databases">
        <title>Bifidobacterium canis sp. nov., isolated from the digestive tract of German Shepherd dog puppy.</title>
        <authorList>
            <person name="Bunesova V."/>
        </authorList>
    </citation>
    <scope>NUCLEOTIDE SEQUENCE [LARGE SCALE GENOMIC DNA]</scope>
    <source>
        <strain evidence="2 3">GSD1FS</strain>
    </source>
</reference>